<accession>A0A6M0RJN2</accession>
<dbReference type="Proteomes" id="UP000481033">
    <property type="component" value="Unassembled WGS sequence"/>
</dbReference>
<sequence length="72" mass="8361">MLSRHKKIIATIGYILKQYNKLSVSGKAKLSYYSFQIGSGHNQRDLAKCEKYASHYWKMLLQSKEAIYPYIG</sequence>
<name>A0A6M0RJN2_9CYAN</name>
<gene>
    <name evidence="1" type="ORF">DXZ20_11935</name>
</gene>
<reference evidence="1 2" key="1">
    <citation type="journal article" date="2020" name="Microb. Ecol.">
        <title>Ecogenomics of the Marine Benthic Filamentous Cyanobacterium Adonisia.</title>
        <authorList>
            <person name="Walter J.M."/>
            <person name="Coutinho F.H."/>
            <person name="Leomil L."/>
            <person name="Hargreaves P.I."/>
            <person name="Campeao M.E."/>
            <person name="Vieira V.V."/>
            <person name="Silva B.S."/>
            <person name="Fistarol G.O."/>
            <person name="Salomon P.S."/>
            <person name="Sawabe T."/>
            <person name="Mino S."/>
            <person name="Hosokawa M."/>
            <person name="Miyashita H."/>
            <person name="Maruyama F."/>
            <person name="van Verk M.C."/>
            <person name="Dutilh B.E."/>
            <person name="Thompson C.C."/>
            <person name="Thompson F.L."/>
        </authorList>
    </citation>
    <scope>NUCLEOTIDE SEQUENCE [LARGE SCALE GENOMIC DNA]</scope>
    <source>
        <strain evidence="1 2">CCMR0081</strain>
    </source>
</reference>
<comment type="caution">
    <text evidence="1">The sequence shown here is derived from an EMBL/GenBank/DDBJ whole genome shotgun (WGS) entry which is preliminary data.</text>
</comment>
<protein>
    <submittedName>
        <fullName evidence="1">Uncharacterized protein</fullName>
    </submittedName>
</protein>
<evidence type="ECO:0000313" key="2">
    <source>
        <dbReference type="Proteomes" id="UP000481033"/>
    </source>
</evidence>
<evidence type="ECO:0000313" key="1">
    <source>
        <dbReference type="EMBL" id="NEZ56369.1"/>
    </source>
</evidence>
<organism evidence="1 2">
    <name type="scientific">Adonisia turfae CCMR0081</name>
    <dbReference type="NCBI Taxonomy" id="2292702"/>
    <lineage>
        <taxon>Bacteria</taxon>
        <taxon>Bacillati</taxon>
        <taxon>Cyanobacteriota</taxon>
        <taxon>Adonisia</taxon>
        <taxon>Adonisia turfae</taxon>
    </lineage>
</organism>
<proteinExistence type="predicted"/>
<keyword evidence="2" id="KW-1185">Reference proteome</keyword>
<dbReference type="EMBL" id="QXHD01000004">
    <property type="protein sequence ID" value="NEZ56369.1"/>
    <property type="molecule type" value="Genomic_DNA"/>
</dbReference>
<dbReference type="AlphaFoldDB" id="A0A6M0RJN2"/>